<organism evidence="1 2">
    <name type="scientific">Halomarina halobia</name>
    <dbReference type="NCBI Taxonomy" id="3033386"/>
    <lineage>
        <taxon>Archaea</taxon>
        <taxon>Methanobacteriati</taxon>
        <taxon>Methanobacteriota</taxon>
        <taxon>Stenosarchaea group</taxon>
        <taxon>Halobacteria</taxon>
        <taxon>Halobacteriales</taxon>
        <taxon>Natronomonadaceae</taxon>
        <taxon>Halomarina</taxon>
    </lineage>
</organism>
<gene>
    <name evidence="1" type="ORF">ACFQPE_17985</name>
</gene>
<accession>A0ABD6AEB7</accession>
<dbReference type="EMBL" id="JBHTBF010000003">
    <property type="protein sequence ID" value="MFC7318668.1"/>
    <property type="molecule type" value="Genomic_DNA"/>
</dbReference>
<sequence>MSRRLSRRRAVAGIGAAATFGLAGCTSRLNELGGGGTNNLRMATSTSDTSAYQMSQGIAAVVNEKSDSINLDARPSDGAKQSMRLMDKGELDMAYTDTLNAHKIVNEEGEYADDPFDSEIQQVFHYYDIQGGLVSRKSSGIETVNDLAGRAVSPNPVGTAMRDVMMTHLSHAEGADKMDQLALGYGEEASALKQGRADVVTDIRINAQLTPSYVQEQYSIVDDAWLLHWPDDVVESIKGDDRVNGSYYPASEMEGPEYGDRSEEWWTDTVYVVFTKASVPADPIYELLSTMWENMEELAEYHALAGAWADKSFLSGKLNPNIPLHDGAKKFFDEIGASY</sequence>
<keyword evidence="2" id="KW-1185">Reference proteome</keyword>
<dbReference type="PANTHER" id="PTHR42941">
    <property type="entry name" value="SLL1037 PROTEIN"/>
    <property type="match status" value="1"/>
</dbReference>
<dbReference type="Proteomes" id="UP001596547">
    <property type="component" value="Unassembled WGS sequence"/>
</dbReference>
<name>A0ABD6AEB7_9EURY</name>
<dbReference type="PROSITE" id="PS51257">
    <property type="entry name" value="PROKAR_LIPOPROTEIN"/>
    <property type="match status" value="1"/>
</dbReference>
<comment type="caution">
    <text evidence="1">The sequence shown here is derived from an EMBL/GenBank/DDBJ whole genome shotgun (WGS) entry which is preliminary data.</text>
</comment>
<dbReference type="AlphaFoldDB" id="A0ABD6AEB7"/>
<dbReference type="Pfam" id="PF16868">
    <property type="entry name" value="NMT1_3"/>
    <property type="match status" value="1"/>
</dbReference>
<dbReference type="SUPFAM" id="SSF53850">
    <property type="entry name" value="Periplasmic binding protein-like II"/>
    <property type="match status" value="1"/>
</dbReference>
<protein>
    <submittedName>
        <fullName evidence="1">TAXI family TRAP transporter solute-binding subunit</fullName>
    </submittedName>
</protein>
<reference evidence="1 2" key="1">
    <citation type="journal article" date="2019" name="Int. J. Syst. Evol. Microbiol.">
        <title>The Global Catalogue of Microorganisms (GCM) 10K type strain sequencing project: providing services to taxonomists for standard genome sequencing and annotation.</title>
        <authorList>
            <consortium name="The Broad Institute Genomics Platform"/>
            <consortium name="The Broad Institute Genome Sequencing Center for Infectious Disease"/>
            <person name="Wu L."/>
            <person name="Ma J."/>
        </authorList>
    </citation>
    <scope>NUCLEOTIDE SEQUENCE [LARGE SCALE GENOMIC DNA]</scope>
    <source>
        <strain evidence="1 2">PSR21</strain>
    </source>
</reference>
<dbReference type="InterPro" id="IPR011852">
    <property type="entry name" value="TRAP_TAXI"/>
</dbReference>
<dbReference type="RefSeq" id="WP_276306495.1">
    <property type="nucleotide sequence ID" value="NZ_CP119993.1"/>
</dbReference>
<evidence type="ECO:0000313" key="1">
    <source>
        <dbReference type="EMBL" id="MFC7318668.1"/>
    </source>
</evidence>
<evidence type="ECO:0000313" key="2">
    <source>
        <dbReference type="Proteomes" id="UP001596547"/>
    </source>
</evidence>
<dbReference type="Gene3D" id="3.40.190.10">
    <property type="entry name" value="Periplasmic binding protein-like II"/>
    <property type="match status" value="2"/>
</dbReference>
<dbReference type="NCBIfam" id="TIGR02122">
    <property type="entry name" value="TRAP_TAXI"/>
    <property type="match status" value="1"/>
</dbReference>
<dbReference type="GeneID" id="79317144"/>
<proteinExistence type="predicted"/>
<dbReference type="PANTHER" id="PTHR42941:SF1">
    <property type="entry name" value="SLL1037 PROTEIN"/>
    <property type="match status" value="1"/>
</dbReference>